<accession>A0ABV2TAT0</accession>
<dbReference type="EMBL" id="JBEXAC010000002">
    <property type="protein sequence ID" value="MET7000138.1"/>
    <property type="molecule type" value="Genomic_DNA"/>
</dbReference>
<evidence type="ECO:0000313" key="2">
    <source>
        <dbReference type="Proteomes" id="UP001549749"/>
    </source>
</evidence>
<dbReference type="Proteomes" id="UP001549749">
    <property type="component" value="Unassembled WGS sequence"/>
</dbReference>
<sequence>MISQKTQKQFKQVATTGKYYTTTAAQQMINRYQEEEPDGLRSFMYGRHMFEMLLQAPQCEGIRIFNAFNEENNQTLIFTAADANGEHITNCALRTADGLVSYGDPITGGGGFCPFDCPKGGEGLEIYIQEMRHRTITDLATAGEMMPRKKAQEMIQAYQAYEPDGVYSILLGREIFDTILKVPGCAGIRIFNGINEDGLHCFIVVPINAEAGNILKYLTTTASTSNWVNAPLASGGILCPFDCPMSWE</sequence>
<gene>
    <name evidence="1" type="ORF">ABR189_22295</name>
</gene>
<name>A0ABV2TAT0_9BACT</name>
<dbReference type="RefSeq" id="WP_354662698.1">
    <property type="nucleotide sequence ID" value="NZ_JBEXAC010000002.1"/>
</dbReference>
<keyword evidence="2" id="KW-1185">Reference proteome</keyword>
<proteinExistence type="predicted"/>
<protein>
    <submittedName>
        <fullName evidence="1">Uncharacterized protein</fullName>
    </submittedName>
</protein>
<organism evidence="1 2">
    <name type="scientific">Chitinophaga defluvii</name>
    <dbReference type="NCBI Taxonomy" id="3163343"/>
    <lineage>
        <taxon>Bacteria</taxon>
        <taxon>Pseudomonadati</taxon>
        <taxon>Bacteroidota</taxon>
        <taxon>Chitinophagia</taxon>
        <taxon>Chitinophagales</taxon>
        <taxon>Chitinophagaceae</taxon>
        <taxon>Chitinophaga</taxon>
    </lineage>
</organism>
<reference evidence="1 2" key="1">
    <citation type="submission" date="2024-06" db="EMBL/GenBank/DDBJ databases">
        <title>Chitinophaga defluvii sp. nov., isolated from municipal sewage.</title>
        <authorList>
            <person name="Zhang L."/>
        </authorList>
    </citation>
    <scope>NUCLEOTIDE SEQUENCE [LARGE SCALE GENOMIC DNA]</scope>
    <source>
        <strain evidence="1 2">H8</strain>
    </source>
</reference>
<comment type="caution">
    <text evidence="1">The sequence shown here is derived from an EMBL/GenBank/DDBJ whole genome shotgun (WGS) entry which is preliminary data.</text>
</comment>
<evidence type="ECO:0000313" key="1">
    <source>
        <dbReference type="EMBL" id="MET7000138.1"/>
    </source>
</evidence>